<dbReference type="GO" id="GO:0015074">
    <property type="term" value="P:DNA integration"/>
    <property type="evidence" value="ECO:0007669"/>
    <property type="project" value="InterPro"/>
</dbReference>
<dbReference type="PANTHER" id="PTHR34072:SF44">
    <property type="entry name" value="RNA-DIRECTED DNA POLYMERASE"/>
    <property type="match status" value="1"/>
</dbReference>
<evidence type="ECO:0000313" key="8">
    <source>
        <dbReference type="EMBL" id="KAJ9552333.1"/>
    </source>
</evidence>
<dbReference type="GO" id="GO:0003676">
    <property type="term" value="F:nucleic acid binding"/>
    <property type="evidence" value="ECO:0007669"/>
    <property type="project" value="InterPro"/>
</dbReference>
<evidence type="ECO:0000313" key="9">
    <source>
        <dbReference type="Proteomes" id="UP001172457"/>
    </source>
</evidence>
<keyword evidence="3" id="KW-0540">Nuclease</keyword>
<dbReference type="PROSITE" id="PS50994">
    <property type="entry name" value="INTEGRASE"/>
    <property type="match status" value="1"/>
</dbReference>
<accession>A0AA38T8J0</accession>
<evidence type="ECO:0000256" key="2">
    <source>
        <dbReference type="ARBA" id="ARBA00022695"/>
    </source>
</evidence>
<dbReference type="Gene3D" id="3.30.420.10">
    <property type="entry name" value="Ribonuclease H-like superfamily/Ribonuclease H"/>
    <property type="match status" value="2"/>
</dbReference>
<evidence type="ECO:0000256" key="4">
    <source>
        <dbReference type="ARBA" id="ARBA00022759"/>
    </source>
</evidence>
<name>A0AA38T8J0_9ASTR</name>
<organism evidence="8 9">
    <name type="scientific">Centaurea solstitialis</name>
    <name type="common">yellow star-thistle</name>
    <dbReference type="NCBI Taxonomy" id="347529"/>
    <lineage>
        <taxon>Eukaryota</taxon>
        <taxon>Viridiplantae</taxon>
        <taxon>Streptophyta</taxon>
        <taxon>Embryophyta</taxon>
        <taxon>Tracheophyta</taxon>
        <taxon>Spermatophyta</taxon>
        <taxon>Magnoliopsida</taxon>
        <taxon>eudicotyledons</taxon>
        <taxon>Gunneridae</taxon>
        <taxon>Pentapetalae</taxon>
        <taxon>asterids</taxon>
        <taxon>campanulids</taxon>
        <taxon>Asterales</taxon>
        <taxon>Asteraceae</taxon>
        <taxon>Carduoideae</taxon>
        <taxon>Cardueae</taxon>
        <taxon>Centaureinae</taxon>
        <taxon>Centaurea</taxon>
    </lineage>
</organism>
<gene>
    <name evidence="8" type="ORF">OSB04_016378</name>
</gene>
<dbReference type="SUPFAM" id="SSF53098">
    <property type="entry name" value="Ribonuclease H-like"/>
    <property type="match status" value="1"/>
</dbReference>
<reference evidence="8" key="1">
    <citation type="submission" date="2023-03" db="EMBL/GenBank/DDBJ databases">
        <title>Chromosome-scale reference genome and RAD-based genetic map of yellow starthistle (Centaurea solstitialis) reveal putative structural variation and QTLs associated with invader traits.</title>
        <authorList>
            <person name="Reatini B."/>
            <person name="Cang F.A."/>
            <person name="Jiang Q."/>
            <person name="Mckibben M.T.W."/>
            <person name="Barker M.S."/>
            <person name="Rieseberg L.H."/>
            <person name="Dlugosch K.M."/>
        </authorList>
    </citation>
    <scope>NUCLEOTIDE SEQUENCE</scope>
    <source>
        <strain evidence="8">CAN-66</strain>
        <tissue evidence="8">Leaf</tissue>
    </source>
</reference>
<dbReference type="EMBL" id="JARYMX010000004">
    <property type="protein sequence ID" value="KAJ9552333.1"/>
    <property type="molecule type" value="Genomic_DNA"/>
</dbReference>
<evidence type="ECO:0000256" key="3">
    <source>
        <dbReference type="ARBA" id="ARBA00022722"/>
    </source>
</evidence>
<feature type="domain" description="Integrase catalytic" evidence="7">
    <location>
        <begin position="476"/>
        <end position="660"/>
    </location>
</feature>
<dbReference type="InterPro" id="IPR012337">
    <property type="entry name" value="RNaseH-like_sf"/>
</dbReference>
<dbReference type="AlphaFoldDB" id="A0AA38T8J0"/>
<dbReference type="CDD" id="cd09274">
    <property type="entry name" value="RNase_HI_RT_Ty3"/>
    <property type="match status" value="1"/>
</dbReference>
<dbReference type="SUPFAM" id="SSF56672">
    <property type="entry name" value="DNA/RNA polymerases"/>
    <property type="match status" value="1"/>
</dbReference>
<keyword evidence="1" id="KW-0808">Transferase</keyword>
<dbReference type="InterPro" id="IPR041373">
    <property type="entry name" value="RT_RNaseH"/>
</dbReference>
<evidence type="ECO:0000256" key="6">
    <source>
        <dbReference type="ARBA" id="ARBA00022918"/>
    </source>
</evidence>
<proteinExistence type="predicted"/>
<dbReference type="FunFam" id="3.10.20.370:FF:000001">
    <property type="entry name" value="Retrovirus-related Pol polyprotein from transposon 17.6-like protein"/>
    <property type="match status" value="1"/>
</dbReference>
<dbReference type="Pfam" id="PF17917">
    <property type="entry name" value="RT_RNaseH"/>
    <property type="match status" value="1"/>
</dbReference>
<dbReference type="InterPro" id="IPR043128">
    <property type="entry name" value="Rev_trsase/Diguanyl_cyclase"/>
</dbReference>
<dbReference type="Gene3D" id="3.30.70.270">
    <property type="match status" value="2"/>
</dbReference>
<keyword evidence="5" id="KW-0378">Hydrolase</keyword>
<dbReference type="InterPro" id="IPR043502">
    <property type="entry name" value="DNA/RNA_pol_sf"/>
</dbReference>
<comment type="caution">
    <text evidence="8">The sequence shown here is derived from an EMBL/GenBank/DDBJ whole genome shotgun (WGS) entry which is preliminary data.</text>
</comment>
<dbReference type="GO" id="GO:0004519">
    <property type="term" value="F:endonuclease activity"/>
    <property type="evidence" value="ECO:0007669"/>
    <property type="project" value="UniProtKB-KW"/>
</dbReference>
<dbReference type="GO" id="GO:0003964">
    <property type="term" value="F:RNA-directed DNA polymerase activity"/>
    <property type="evidence" value="ECO:0007669"/>
    <property type="project" value="UniProtKB-KW"/>
</dbReference>
<evidence type="ECO:0000259" key="7">
    <source>
        <dbReference type="PROSITE" id="PS50994"/>
    </source>
</evidence>
<sequence length="695" mass="79979">MSLSRDSPDTSTDVSSQLLLNAFLVHRKFMKVFMDSFLVHGLDFDGCLSNLSRILHRCQEVHLVLNWEKCHFMVTEGVVLGYVVSNRGIEIDRAKIEVIEELPPLRNVKGVRSFLGHAGFYRRFIKDFSKIVCPLIELLAKDTQFVFSCLCLDAFDTLKKALVSAPIIQPLDWSFPFKLTCDASDFAVGVILGQQKEDRLYVIYYASKTLDSAKMNYLTTEKELLAVVFSIKKFRPYLVGFKVIVYFDHATLRHLLHKKNVKLQLIRWILLLQEFDLKIRDKPGFENFVADYLSRIELGNSSSFLPINYYLFDDQLPAMSSSDSPWYADIVNFLACDITPYDFKSHQHRKFFTMSSFIFGTSHSFIVLVPIPSFVVAYRRIRPINLPGLLELNPPVIDQTKRLLILTGVTLKCLITLDVRSLVCQLLHIITNSHDLPCGGHTGASKMVAKVLQSGIFYLPSLRMPTLLYGNVTVANAQVELFDVWGIDFIGSFLLSYSNQFISRDRRLCVEAIASPTNDARVVSKFFKHQISSRFGVPRSVISDGGSHFIESKFKSVLKNYGVQHRTVASSKKDWSIKLDDALWAYRTTFKTPIGTSPYRLVYGKTCHLLVELKHRAFWAVKSINFKYNDVTERKLLQLNELNEIRLDAYKSSRIFKEKTKKWHEQRIMHREFREGDPVFLFNSRLKLFPEKLRS</sequence>
<dbReference type="GO" id="GO:0016787">
    <property type="term" value="F:hydrolase activity"/>
    <property type="evidence" value="ECO:0007669"/>
    <property type="project" value="UniProtKB-KW"/>
</dbReference>
<dbReference type="FunFam" id="3.30.70.270:FF:000020">
    <property type="entry name" value="Transposon Tf2-6 polyprotein-like Protein"/>
    <property type="match status" value="1"/>
</dbReference>
<dbReference type="PANTHER" id="PTHR34072">
    <property type="entry name" value="ENZYMATIC POLYPROTEIN-RELATED"/>
    <property type="match status" value="1"/>
</dbReference>
<dbReference type="Proteomes" id="UP001172457">
    <property type="component" value="Chromosome 4"/>
</dbReference>
<keyword evidence="4" id="KW-0255">Endonuclease</keyword>
<evidence type="ECO:0000256" key="1">
    <source>
        <dbReference type="ARBA" id="ARBA00022679"/>
    </source>
</evidence>
<evidence type="ECO:0000256" key="5">
    <source>
        <dbReference type="ARBA" id="ARBA00022801"/>
    </source>
</evidence>
<keyword evidence="9" id="KW-1185">Reference proteome</keyword>
<keyword evidence="6" id="KW-0695">RNA-directed DNA polymerase</keyword>
<dbReference type="InterPro" id="IPR001584">
    <property type="entry name" value="Integrase_cat-core"/>
</dbReference>
<keyword evidence="2" id="KW-0548">Nucleotidyltransferase</keyword>
<protein>
    <recommendedName>
        <fullName evidence="7">Integrase catalytic domain-containing protein</fullName>
    </recommendedName>
</protein>
<dbReference type="InterPro" id="IPR036397">
    <property type="entry name" value="RNaseH_sf"/>
</dbReference>